<dbReference type="GO" id="GO:0009279">
    <property type="term" value="C:cell outer membrane"/>
    <property type="evidence" value="ECO:0007669"/>
    <property type="project" value="UniProtKB-SubCell"/>
</dbReference>
<dbReference type="InterPro" id="IPR003423">
    <property type="entry name" value="OMP_efflux"/>
</dbReference>
<dbReference type="PANTHER" id="PTHR30026:SF23">
    <property type="entry name" value="TO APRF-PUTATIVE OUTER MEMBRANE EFFLUX PROTEIN OR SECRETED ALKALINE PHOSPHATASE-RELATED"/>
    <property type="match status" value="1"/>
</dbReference>
<dbReference type="GO" id="GO:1990281">
    <property type="term" value="C:efflux pump complex"/>
    <property type="evidence" value="ECO:0007669"/>
    <property type="project" value="TreeGrafter"/>
</dbReference>
<keyword evidence="6" id="KW-0472">Membrane</keyword>
<keyword evidence="11" id="KW-1185">Reference proteome</keyword>
<keyword evidence="5" id="KW-0812">Transmembrane</keyword>
<feature type="region of interest" description="Disordered" evidence="8">
    <location>
        <begin position="166"/>
        <end position="185"/>
    </location>
</feature>
<evidence type="ECO:0000256" key="8">
    <source>
        <dbReference type="SAM" id="MobiDB-lite"/>
    </source>
</evidence>
<evidence type="ECO:0000313" key="10">
    <source>
        <dbReference type="EMBL" id="TWU56869.1"/>
    </source>
</evidence>
<dbReference type="Proteomes" id="UP000318288">
    <property type="component" value="Unassembled WGS sequence"/>
</dbReference>
<dbReference type="GO" id="GO:0015288">
    <property type="term" value="F:porin activity"/>
    <property type="evidence" value="ECO:0007669"/>
    <property type="project" value="TreeGrafter"/>
</dbReference>
<keyword evidence="3" id="KW-0813">Transport</keyword>
<dbReference type="EMBL" id="SJPW01000003">
    <property type="protein sequence ID" value="TWU56869.1"/>
    <property type="molecule type" value="Genomic_DNA"/>
</dbReference>
<evidence type="ECO:0000313" key="11">
    <source>
        <dbReference type="Proteomes" id="UP000318288"/>
    </source>
</evidence>
<reference evidence="10 11" key="1">
    <citation type="submission" date="2019-02" db="EMBL/GenBank/DDBJ databases">
        <title>Deep-cultivation of Planctomycetes and their phenomic and genomic characterization uncovers novel biology.</title>
        <authorList>
            <person name="Wiegand S."/>
            <person name="Jogler M."/>
            <person name="Boedeker C."/>
            <person name="Pinto D."/>
            <person name="Vollmers J."/>
            <person name="Rivas-Marin E."/>
            <person name="Kohn T."/>
            <person name="Peeters S.H."/>
            <person name="Heuer A."/>
            <person name="Rast P."/>
            <person name="Oberbeckmann S."/>
            <person name="Bunk B."/>
            <person name="Jeske O."/>
            <person name="Meyerdierks A."/>
            <person name="Storesund J.E."/>
            <person name="Kallscheuer N."/>
            <person name="Luecker S."/>
            <person name="Lage O.M."/>
            <person name="Pohl T."/>
            <person name="Merkel B.J."/>
            <person name="Hornburger P."/>
            <person name="Mueller R.-W."/>
            <person name="Bruemmer F."/>
            <person name="Labrenz M."/>
            <person name="Spormann A.M."/>
            <person name="Op Den Camp H."/>
            <person name="Overmann J."/>
            <person name="Amann R."/>
            <person name="Jetten M.S.M."/>
            <person name="Mascher T."/>
            <person name="Medema M.H."/>
            <person name="Devos D.P."/>
            <person name="Kaster A.-K."/>
            <person name="Ovreas L."/>
            <person name="Rohde M."/>
            <person name="Galperin M.Y."/>
            <person name="Jogler C."/>
        </authorList>
    </citation>
    <scope>NUCLEOTIDE SEQUENCE [LARGE SCALE GENOMIC DNA]</scope>
    <source>
        <strain evidence="10 11">Poly51</strain>
    </source>
</reference>
<protein>
    <submittedName>
        <fullName evidence="10">Outer membrane efflux protein</fullName>
    </submittedName>
</protein>
<keyword evidence="9" id="KW-0732">Signal</keyword>
<keyword evidence="4" id="KW-1134">Transmembrane beta strand</keyword>
<comment type="similarity">
    <text evidence="2">Belongs to the outer membrane factor (OMF) (TC 1.B.17) family.</text>
</comment>
<dbReference type="Gene3D" id="1.20.1600.10">
    <property type="entry name" value="Outer membrane efflux proteins (OEP)"/>
    <property type="match status" value="1"/>
</dbReference>
<dbReference type="AlphaFoldDB" id="A0A5C6FBA8"/>
<comment type="subcellular location">
    <subcellularLocation>
        <location evidence="1">Cell outer membrane</location>
    </subcellularLocation>
</comment>
<feature type="compositionally biased region" description="Low complexity" evidence="8">
    <location>
        <begin position="170"/>
        <end position="185"/>
    </location>
</feature>
<dbReference type="Pfam" id="PF02321">
    <property type="entry name" value="OEP"/>
    <property type="match status" value="2"/>
</dbReference>
<keyword evidence="7" id="KW-0998">Cell outer membrane</keyword>
<dbReference type="SUPFAM" id="SSF56954">
    <property type="entry name" value="Outer membrane efflux proteins (OEP)"/>
    <property type="match status" value="1"/>
</dbReference>
<evidence type="ECO:0000256" key="4">
    <source>
        <dbReference type="ARBA" id="ARBA00022452"/>
    </source>
</evidence>
<dbReference type="OrthoDB" id="264900at2"/>
<evidence type="ECO:0000256" key="6">
    <source>
        <dbReference type="ARBA" id="ARBA00023136"/>
    </source>
</evidence>
<proteinExistence type="inferred from homology"/>
<organism evidence="10 11">
    <name type="scientific">Rubripirellula tenax</name>
    <dbReference type="NCBI Taxonomy" id="2528015"/>
    <lineage>
        <taxon>Bacteria</taxon>
        <taxon>Pseudomonadati</taxon>
        <taxon>Planctomycetota</taxon>
        <taxon>Planctomycetia</taxon>
        <taxon>Pirellulales</taxon>
        <taxon>Pirellulaceae</taxon>
        <taxon>Rubripirellula</taxon>
    </lineage>
</organism>
<feature type="signal peptide" evidence="9">
    <location>
        <begin position="1"/>
        <end position="24"/>
    </location>
</feature>
<dbReference type="PROSITE" id="PS51257">
    <property type="entry name" value="PROKAR_LIPOPROTEIN"/>
    <property type="match status" value="1"/>
</dbReference>
<dbReference type="InterPro" id="IPR051906">
    <property type="entry name" value="TolC-like"/>
</dbReference>
<dbReference type="PANTHER" id="PTHR30026">
    <property type="entry name" value="OUTER MEMBRANE PROTEIN TOLC"/>
    <property type="match status" value="1"/>
</dbReference>
<sequence length="710" mass="77077" precursor="true">MLRPNQAKASAVLGAVLTTMGGCAGPMTTNVIPASLFSDNTVKSAIVTEARPANFGNVPAARISLAEAPRIPTTGMPESISIEQMISVRDRVAPHQVVLTGGRPIVSNDPIQVASNAAFANFQSDGSAIDDVVEQIPPAPNSIKAKAAEPLSLSDNDAENVVKENRAKARAGAKQAEQRQAAQQKRAAAAKKKVAAAEEAEAKALAIEAEKVDSLPAPIADTPEETTTAYVGSQPLPLAEAVRIALSQNKGIAVLGYLPQEIGTFVSTERSVFDPVFQADIRGGQFDQQNRNFINTGGLLPGGLAPGANEQRNDFLSGTDLNVLSITKMLESGGTVGAGVGMNYFYDTPVGDGTFLNPAWRSALNLSFEQPLGRGRGKNVTTAPLRIARANQSLASHEFQAIVNETLRDVQLAYWDWKRAQRDYEVTRDAVRTALETLELEKEAVRSGEGTLPDVEQASDQWQRFRIDEALALNDMKKARITLIQLMGLPLNDINYDFAIDEPAITTDVAREIGEVSAMARPEVLAAQANIRAVQLEVILAADTLRPDLNLRLDYQVTGLETGLDRAIETVSEHRFNNWIVQLEFTQAVGQRAACAALRRAQLKLARAIAEQDRVEQEIAAEVARTWEDVMTSAEQLRIQNERVATARSQVKGRNDLFAEGEGSLDLKIRAEASLVDALLKRQAAEVFVQQQIVRWQYVTGQQQYVQFVE</sequence>
<accession>A0A5C6FBA8</accession>
<evidence type="ECO:0000256" key="2">
    <source>
        <dbReference type="ARBA" id="ARBA00007613"/>
    </source>
</evidence>
<evidence type="ECO:0000256" key="1">
    <source>
        <dbReference type="ARBA" id="ARBA00004442"/>
    </source>
</evidence>
<gene>
    <name evidence="10" type="ORF">Poly51_27870</name>
</gene>
<name>A0A5C6FBA8_9BACT</name>
<feature type="chain" id="PRO_5022661809" evidence="9">
    <location>
        <begin position="25"/>
        <end position="710"/>
    </location>
</feature>
<evidence type="ECO:0000256" key="5">
    <source>
        <dbReference type="ARBA" id="ARBA00022692"/>
    </source>
</evidence>
<dbReference type="GO" id="GO:0015562">
    <property type="term" value="F:efflux transmembrane transporter activity"/>
    <property type="evidence" value="ECO:0007669"/>
    <property type="project" value="InterPro"/>
</dbReference>
<comment type="caution">
    <text evidence="10">The sequence shown here is derived from an EMBL/GenBank/DDBJ whole genome shotgun (WGS) entry which is preliminary data.</text>
</comment>
<evidence type="ECO:0000256" key="3">
    <source>
        <dbReference type="ARBA" id="ARBA00022448"/>
    </source>
</evidence>
<evidence type="ECO:0000256" key="7">
    <source>
        <dbReference type="ARBA" id="ARBA00023237"/>
    </source>
</evidence>
<evidence type="ECO:0000256" key="9">
    <source>
        <dbReference type="SAM" id="SignalP"/>
    </source>
</evidence>